<dbReference type="OrthoDB" id="9766710at2"/>
<evidence type="ECO:0000256" key="3">
    <source>
        <dbReference type="SAM" id="MobiDB-lite"/>
    </source>
</evidence>
<evidence type="ECO:0000313" key="6">
    <source>
        <dbReference type="Proteomes" id="UP000587070"/>
    </source>
</evidence>
<dbReference type="PANTHER" id="PTHR44227:SF3">
    <property type="entry name" value="PROTEIN O-MANNOSYL-TRANSFERASE TMTC4"/>
    <property type="match status" value="1"/>
</dbReference>
<dbReference type="InterPro" id="IPR011990">
    <property type="entry name" value="TPR-like_helical_dom_sf"/>
</dbReference>
<dbReference type="Pfam" id="PF14559">
    <property type="entry name" value="TPR_19"/>
    <property type="match status" value="1"/>
</dbReference>
<gene>
    <name evidence="5" type="ORF">GGD90_000622</name>
</gene>
<evidence type="ECO:0000313" key="5">
    <source>
        <dbReference type="EMBL" id="MBB4246265.1"/>
    </source>
</evidence>
<dbReference type="RefSeq" id="WP_153115814.1">
    <property type="nucleotide sequence ID" value="NZ_JACIGE010000002.1"/>
</dbReference>
<name>A0A840G2V4_RHOTE</name>
<evidence type="ECO:0000256" key="2">
    <source>
        <dbReference type="ARBA" id="ARBA00022803"/>
    </source>
</evidence>
<evidence type="ECO:0000256" key="1">
    <source>
        <dbReference type="ARBA" id="ARBA00022737"/>
    </source>
</evidence>
<dbReference type="InterPro" id="IPR052346">
    <property type="entry name" value="O-mannosyl-transferase_TMTC"/>
</dbReference>
<dbReference type="Gene3D" id="1.25.40.10">
    <property type="entry name" value="Tetratricopeptide repeat domain"/>
    <property type="match status" value="4"/>
</dbReference>
<dbReference type="Pfam" id="PF13432">
    <property type="entry name" value="TPR_16"/>
    <property type="match status" value="3"/>
</dbReference>
<sequence length="632" mass="68789">MRNRLLAATLPAALMLAFATPVPAAGDVAAVPSPTVAPKLAPSITPATAPEASPVVVAPATKDVAPGAPAAASPAVRTPELRAPAKSSRSVVRRAVDRPVSVDEPLSSGQVVFQVLLAEIALQRGDLDLASRAWTDLAQRTRDARALERAVEVAGYSRRLDLALESARLWLEIEPTSARAQQMLAGVLVVGNRFDELAPLLIRMLENEPQALPGNLLGLNRMLARSPDRAAVSRLVDQVSEPFLRFPEANYARAVAANSAGVPSRAIAEVRRAQELRPDWDLAALLEAQLLARESNAAAVASLERFVARNPGARDVRLHLARALIGESRYADARSHFDTLLRETPDNAEALFPAAILALQMNDVARADKLLRQLLGLDFPDKSVVRYYLGQIAEQRQQGEEAIAFYQTVGVGDQYLPAQLRAARLLGERGQSDDALSQLRAAKPRNAQERAQLIAAEAQILRDAKRTQEAFALVSAELAKQPADPELLYETALLAEKLGRVDLLEKHLRRLIELKPDSASAYNALGYSLAERNLRLDEARTLIEKALSLAPDDPFILDSLGWVLYRQGDLAGAQATLERAFSLRADPEIAAHLGEVLWQLNRRDDASRLWRDAQKRSPGNEALAEAIKRFTP</sequence>
<accession>A0A840G2V4</accession>
<feature type="signal peptide" evidence="4">
    <location>
        <begin position="1"/>
        <end position="24"/>
    </location>
</feature>
<protein>
    <submittedName>
        <fullName evidence="5">Tetratricopeptide (TPR) repeat protein</fullName>
    </submittedName>
</protein>
<comment type="caution">
    <text evidence="5">The sequence shown here is derived from an EMBL/GenBank/DDBJ whole genome shotgun (WGS) entry which is preliminary data.</text>
</comment>
<dbReference type="InterPro" id="IPR019734">
    <property type="entry name" value="TPR_rpt"/>
</dbReference>
<feature type="region of interest" description="Disordered" evidence="3">
    <location>
        <begin position="67"/>
        <end position="89"/>
    </location>
</feature>
<reference evidence="5 6" key="1">
    <citation type="submission" date="2020-08" db="EMBL/GenBank/DDBJ databases">
        <title>Genome sequencing of Purple Non-Sulfur Bacteria from various extreme environments.</title>
        <authorList>
            <person name="Mayer M."/>
        </authorList>
    </citation>
    <scope>NUCLEOTIDE SEQUENCE [LARGE SCALE GENOMIC DNA]</scope>
    <source>
        <strain evidence="5 6">2761</strain>
    </source>
</reference>
<keyword evidence="1" id="KW-0677">Repeat</keyword>
<keyword evidence="6" id="KW-1185">Reference proteome</keyword>
<dbReference type="SUPFAM" id="SSF48452">
    <property type="entry name" value="TPR-like"/>
    <property type="match status" value="3"/>
</dbReference>
<dbReference type="AlphaFoldDB" id="A0A840G2V4"/>
<keyword evidence="2" id="KW-0802">TPR repeat</keyword>
<organism evidence="5 6">
    <name type="scientific">Rhodocyclus tenuis</name>
    <name type="common">Rhodospirillum tenue</name>
    <dbReference type="NCBI Taxonomy" id="1066"/>
    <lineage>
        <taxon>Bacteria</taxon>
        <taxon>Pseudomonadati</taxon>
        <taxon>Pseudomonadota</taxon>
        <taxon>Betaproteobacteria</taxon>
        <taxon>Rhodocyclales</taxon>
        <taxon>Rhodocyclaceae</taxon>
        <taxon>Rhodocyclus</taxon>
    </lineage>
</organism>
<keyword evidence="4" id="KW-0732">Signal</keyword>
<feature type="chain" id="PRO_5032549026" evidence="4">
    <location>
        <begin position="25"/>
        <end position="632"/>
    </location>
</feature>
<dbReference type="EMBL" id="JACIGE010000002">
    <property type="protein sequence ID" value="MBB4246265.1"/>
    <property type="molecule type" value="Genomic_DNA"/>
</dbReference>
<dbReference type="SMART" id="SM00028">
    <property type="entry name" value="TPR"/>
    <property type="match status" value="5"/>
</dbReference>
<dbReference type="PANTHER" id="PTHR44227">
    <property type="match status" value="1"/>
</dbReference>
<dbReference type="Proteomes" id="UP000587070">
    <property type="component" value="Unassembled WGS sequence"/>
</dbReference>
<proteinExistence type="predicted"/>
<evidence type="ECO:0000256" key="4">
    <source>
        <dbReference type="SAM" id="SignalP"/>
    </source>
</evidence>